<evidence type="ECO:0000313" key="12">
    <source>
        <dbReference type="Ensembl" id="ENSSDAP00000002023.1"/>
    </source>
</evidence>
<dbReference type="GO" id="GO:0005179">
    <property type="term" value="F:hormone activity"/>
    <property type="evidence" value="ECO:0007669"/>
    <property type="project" value="UniProtKB-KW"/>
</dbReference>
<keyword evidence="5" id="KW-0372">Hormone</keyword>
<keyword evidence="4" id="KW-0964">Secreted</keyword>
<dbReference type="GO" id="GO:0009755">
    <property type="term" value="P:hormone-mediated signaling pathway"/>
    <property type="evidence" value="ECO:0007669"/>
    <property type="project" value="TreeGrafter"/>
</dbReference>
<evidence type="ECO:0000256" key="5">
    <source>
        <dbReference type="ARBA" id="ARBA00022702"/>
    </source>
</evidence>
<keyword evidence="9" id="KW-0472">Membrane</keyword>
<dbReference type="Ensembl" id="ENSSDAT00000002341.1">
    <property type="protein sequence ID" value="ENSSDAP00000002023.1"/>
    <property type="gene ID" value="ENSSDAG00000001957.1"/>
</dbReference>
<keyword evidence="9" id="KW-1133">Transmembrane helix</keyword>
<comment type="function">
    <text evidence="7">Suppresses food intake, delays gastric emptying and decreases heat-induced edema. Might represent an endogenous ligand for maintaining homeostasis after stress.</text>
</comment>
<dbReference type="GO" id="GO:0051431">
    <property type="term" value="F:corticotropin-releasing hormone receptor 2 binding"/>
    <property type="evidence" value="ECO:0007669"/>
    <property type="project" value="InterPro"/>
</dbReference>
<dbReference type="GO" id="GO:0007586">
    <property type="term" value="P:digestion"/>
    <property type="evidence" value="ECO:0007669"/>
    <property type="project" value="InterPro"/>
</dbReference>
<proteinExistence type="inferred from homology"/>
<dbReference type="Proteomes" id="UP000694422">
    <property type="component" value="Unplaced"/>
</dbReference>
<evidence type="ECO:0000313" key="13">
    <source>
        <dbReference type="Proteomes" id="UP000694422"/>
    </source>
</evidence>
<dbReference type="PANTHER" id="PTHR17575">
    <property type="entry name" value="UROCORTIN-2 AND 3"/>
    <property type="match status" value="1"/>
</dbReference>
<evidence type="ECO:0000256" key="2">
    <source>
        <dbReference type="ARBA" id="ARBA00009287"/>
    </source>
</evidence>
<sequence length="266" mass="30146">MLVPAHFLLLLLLLLGDPRAGLSYKFYRARPVFNCLSTARAEVKQSQWEDMAPLSKRSFHSLPSQDPSSGEEKEEEEEKQNKDKRTFPGSGGGGGAGNTRYKYLSQTQHKGKLYQDKTKSDRRTKFTLSLDVPTNIMNILFDIAKAKNLNLQTAFQIGRTNLQSHQQCTSVPFSPHPRQHLLLFDFIVAANLTGVRWYLRVVLICISLTARDGEHFFMYLLIDCISSSEKCLFRSLAHLLIGLFVILLSNFLSSLYTLDIRALSEV</sequence>
<dbReference type="AlphaFoldDB" id="A0A8C9P402"/>
<dbReference type="GO" id="GO:0005615">
    <property type="term" value="C:extracellular space"/>
    <property type="evidence" value="ECO:0007669"/>
    <property type="project" value="InterPro"/>
</dbReference>
<evidence type="ECO:0000256" key="7">
    <source>
        <dbReference type="ARBA" id="ARBA00025160"/>
    </source>
</evidence>
<keyword evidence="6 10" id="KW-0732">Signal</keyword>
<comment type="similarity">
    <text evidence="2">Belongs to the sauvagine/corticotropin-releasing factor/urotensin I family.</text>
</comment>
<name>A0A8C9P402_SPEDA</name>
<dbReference type="InterPro" id="IPR024270">
    <property type="entry name" value="Urocortin_II/III"/>
</dbReference>
<feature type="signal peptide" evidence="10">
    <location>
        <begin position="1"/>
        <end position="23"/>
    </location>
</feature>
<protein>
    <recommendedName>
        <fullName evidence="11">Corticotropin-releasing factor domain-containing protein</fullName>
    </recommendedName>
</protein>
<evidence type="ECO:0000256" key="9">
    <source>
        <dbReference type="SAM" id="Phobius"/>
    </source>
</evidence>
<dbReference type="InterPro" id="IPR000187">
    <property type="entry name" value="CRF"/>
</dbReference>
<organism evidence="12 13">
    <name type="scientific">Spermophilus dauricus</name>
    <name type="common">Daurian ground squirrel</name>
    <dbReference type="NCBI Taxonomy" id="99837"/>
    <lineage>
        <taxon>Eukaryota</taxon>
        <taxon>Metazoa</taxon>
        <taxon>Chordata</taxon>
        <taxon>Craniata</taxon>
        <taxon>Vertebrata</taxon>
        <taxon>Euteleostomi</taxon>
        <taxon>Mammalia</taxon>
        <taxon>Eutheria</taxon>
        <taxon>Euarchontoglires</taxon>
        <taxon>Glires</taxon>
        <taxon>Rodentia</taxon>
        <taxon>Sciuromorpha</taxon>
        <taxon>Sciuridae</taxon>
        <taxon>Xerinae</taxon>
        <taxon>Marmotini</taxon>
        <taxon>Spermophilus</taxon>
    </lineage>
</organism>
<evidence type="ECO:0000256" key="3">
    <source>
        <dbReference type="ARBA" id="ARBA00011328"/>
    </source>
</evidence>
<evidence type="ECO:0000256" key="4">
    <source>
        <dbReference type="ARBA" id="ARBA00022525"/>
    </source>
</evidence>
<dbReference type="GO" id="GO:0007189">
    <property type="term" value="P:adenylate cyclase-activating G protein-coupled receptor signaling pathway"/>
    <property type="evidence" value="ECO:0007669"/>
    <property type="project" value="TreeGrafter"/>
</dbReference>
<reference evidence="12" key="2">
    <citation type="submission" date="2025-09" db="UniProtKB">
        <authorList>
            <consortium name="Ensembl"/>
        </authorList>
    </citation>
    <scope>IDENTIFICATION</scope>
</reference>
<reference evidence="12" key="1">
    <citation type="submission" date="2025-08" db="UniProtKB">
        <authorList>
            <consortium name="Ensembl"/>
        </authorList>
    </citation>
    <scope>IDENTIFICATION</scope>
</reference>
<dbReference type="Pfam" id="PF00473">
    <property type="entry name" value="CRF"/>
    <property type="match status" value="1"/>
</dbReference>
<feature type="transmembrane region" description="Helical" evidence="9">
    <location>
        <begin position="236"/>
        <end position="258"/>
    </location>
</feature>
<keyword evidence="9" id="KW-0812">Transmembrane</keyword>
<feature type="region of interest" description="Disordered" evidence="8">
    <location>
        <begin position="54"/>
        <end position="100"/>
    </location>
</feature>
<dbReference type="PANTHER" id="PTHR17575:SF1">
    <property type="entry name" value="UROCORTIN-3"/>
    <property type="match status" value="1"/>
</dbReference>
<evidence type="ECO:0000256" key="1">
    <source>
        <dbReference type="ARBA" id="ARBA00004613"/>
    </source>
</evidence>
<evidence type="ECO:0000256" key="6">
    <source>
        <dbReference type="ARBA" id="ARBA00022729"/>
    </source>
</evidence>
<comment type="subunit">
    <text evidence="3">Binds with high affinity to CRF receptors 2-alpha and 2-beta.</text>
</comment>
<keyword evidence="13" id="KW-1185">Reference proteome</keyword>
<dbReference type="GO" id="GO:0031669">
    <property type="term" value="P:cellular response to nutrient levels"/>
    <property type="evidence" value="ECO:0007669"/>
    <property type="project" value="TreeGrafter"/>
</dbReference>
<accession>A0A8C9P402</accession>
<comment type="subcellular location">
    <subcellularLocation>
        <location evidence="1">Secreted</location>
    </subcellularLocation>
</comment>
<feature type="chain" id="PRO_5034778790" description="Corticotropin-releasing factor domain-containing protein" evidence="10">
    <location>
        <begin position="24"/>
        <end position="266"/>
    </location>
</feature>
<evidence type="ECO:0000256" key="8">
    <source>
        <dbReference type="SAM" id="MobiDB-lite"/>
    </source>
</evidence>
<feature type="domain" description="Corticotropin-releasing factor" evidence="11">
    <location>
        <begin position="126"/>
        <end position="152"/>
    </location>
</feature>
<evidence type="ECO:0000259" key="11">
    <source>
        <dbReference type="Pfam" id="PF00473"/>
    </source>
</evidence>
<evidence type="ECO:0000256" key="10">
    <source>
        <dbReference type="SAM" id="SignalP"/>
    </source>
</evidence>